<organism evidence="3 4">
    <name type="scientific">Methylobacterium trifolii</name>
    <dbReference type="NCBI Taxonomy" id="1003092"/>
    <lineage>
        <taxon>Bacteria</taxon>
        <taxon>Pseudomonadati</taxon>
        <taxon>Pseudomonadota</taxon>
        <taxon>Alphaproteobacteria</taxon>
        <taxon>Hyphomicrobiales</taxon>
        <taxon>Methylobacteriaceae</taxon>
        <taxon>Methylobacterium</taxon>
    </lineage>
</organism>
<name>A0ABQ4TYR6_9HYPH</name>
<dbReference type="InterPro" id="IPR021139">
    <property type="entry name" value="NYN"/>
</dbReference>
<accession>A0ABQ4TYR6</accession>
<comment type="caution">
    <text evidence="3">The sequence shown here is derived from an EMBL/GenBank/DDBJ whole genome shotgun (WGS) entry which is preliminary data.</text>
</comment>
<dbReference type="Proteomes" id="UP001055057">
    <property type="component" value="Unassembled WGS sequence"/>
</dbReference>
<gene>
    <name evidence="3" type="ORF">MPOCJGCO_1970</name>
</gene>
<evidence type="ECO:0000259" key="2">
    <source>
        <dbReference type="Pfam" id="PF01936"/>
    </source>
</evidence>
<keyword evidence="4" id="KW-1185">Reference proteome</keyword>
<dbReference type="CDD" id="cd10911">
    <property type="entry name" value="PIN_LabA"/>
    <property type="match status" value="1"/>
</dbReference>
<evidence type="ECO:0000313" key="4">
    <source>
        <dbReference type="Proteomes" id="UP001055057"/>
    </source>
</evidence>
<evidence type="ECO:0000313" key="3">
    <source>
        <dbReference type="EMBL" id="GJE59868.1"/>
    </source>
</evidence>
<proteinExistence type="predicted"/>
<dbReference type="PANTHER" id="PTHR35458:SF2">
    <property type="entry name" value="SLR0755 PROTEIN"/>
    <property type="match status" value="1"/>
</dbReference>
<evidence type="ECO:0000256" key="1">
    <source>
        <dbReference type="SAM" id="MobiDB-lite"/>
    </source>
</evidence>
<feature type="region of interest" description="Disordered" evidence="1">
    <location>
        <begin position="172"/>
        <end position="221"/>
    </location>
</feature>
<feature type="domain" description="NYN" evidence="2">
    <location>
        <begin position="6"/>
        <end position="163"/>
    </location>
</feature>
<dbReference type="EMBL" id="BPRB01000099">
    <property type="protein sequence ID" value="GJE59868.1"/>
    <property type="molecule type" value="Genomic_DNA"/>
</dbReference>
<protein>
    <recommendedName>
        <fullName evidence="2">NYN domain-containing protein</fullName>
    </recommendedName>
</protein>
<reference evidence="3" key="2">
    <citation type="submission" date="2021-08" db="EMBL/GenBank/DDBJ databases">
        <authorList>
            <person name="Tani A."/>
            <person name="Ola A."/>
            <person name="Ogura Y."/>
            <person name="Katsura K."/>
            <person name="Hayashi T."/>
        </authorList>
    </citation>
    <scope>NUCLEOTIDE SEQUENCE</scope>
    <source>
        <strain evidence="3">DSM 23632</strain>
    </source>
</reference>
<feature type="compositionally biased region" description="Basic and acidic residues" evidence="1">
    <location>
        <begin position="187"/>
        <end position="197"/>
    </location>
</feature>
<dbReference type="PANTHER" id="PTHR35458">
    <property type="entry name" value="SLR0755 PROTEIN"/>
    <property type="match status" value="1"/>
</dbReference>
<reference evidence="3" key="1">
    <citation type="journal article" date="2021" name="Front. Microbiol.">
        <title>Comprehensive Comparative Genomics and Phenotyping of Methylobacterium Species.</title>
        <authorList>
            <person name="Alessa O."/>
            <person name="Ogura Y."/>
            <person name="Fujitani Y."/>
            <person name="Takami H."/>
            <person name="Hayashi T."/>
            <person name="Sahin N."/>
            <person name="Tani A."/>
        </authorList>
    </citation>
    <scope>NUCLEOTIDE SEQUENCE</scope>
    <source>
        <strain evidence="3">DSM 23632</strain>
    </source>
</reference>
<sequence length="221" mass="24893">MALPQRSALFIDGANLYATTKALGFDIDYKRLLKEFQSRDTLLRAFYYTAMIEDQEYSSIRPLIDWLDYNGYRVVTKPVKEFTDSMGRRKFKGNMDIELAIDALELAPHIDHMVLFSGDGDFRSLVEAMQRRGVRVTVVSTIQTQPAMISDELRRQADEFLDLAHLVAKVGRDPGERTPRAVGDGPVRGREVGDRPTRPNPGLESRYGIRQGPAGEAVDAE</sequence>
<dbReference type="RefSeq" id="WP_238182424.1">
    <property type="nucleotide sequence ID" value="NZ_BPRB01000099.1"/>
</dbReference>
<dbReference type="Pfam" id="PF01936">
    <property type="entry name" value="NYN"/>
    <property type="match status" value="1"/>
</dbReference>
<dbReference type="InterPro" id="IPR047140">
    <property type="entry name" value="LabA"/>
</dbReference>
<dbReference type="Gene3D" id="3.40.50.1010">
    <property type="entry name" value="5'-nuclease"/>
    <property type="match status" value="1"/>
</dbReference>